<dbReference type="SMART" id="SM00484">
    <property type="entry name" value="XPGI"/>
    <property type="match status" value="1"/>
</dbReference>
<dbReference type="InterPro" id="IPR006084">
    <property type="entry name" value="XPG/Rad2"/>
</dbReference>
<dbReference type="SUPFAM" id="SSF88723">
    <property type="entry name" value="PIN domain-like"/>
    <property type="match status" value="1"/>
</dbReference>
<dbReference type="Pfam" id="PF00867">
    <property type="entry name" value="XPG_I"/>
    <property type="match status" value="1"/>
</dbReference>
<sequence>MEDNITKDLAKFSLANTIYTALVKAHACEQSALSLSTTGGQVMSESTPFYSPPFKKLLLLSTTIMTHYGNPWTMGVTLSVENQTLKELAVSELKTEDVKGAGKSLELWTLFFQLWTLLKLLLHAVFVFDGLEHLPDKGHKCMLELFGFHWTEVLSEAEAELATMNVHGMIDAVMTEDSDILIFGALCIIRSAKNNKDYLNVQETGCLLPYSQVVVLHSKIGQMVLDAFLLLILDEFSEQTKELVDDLHTLLSTDPYNFLEHRYKAVADRIPHGFPQCVVVSKYVHALMSFLATGNDLASLIDFCCQHLGWEDDAIIEKMYGGVWEGAYLCALCKLLQHSADQANLQLKFKVISQLMLMALRH</sequence>
<gene>
    <name evidence="2" type="ORF">BJ212DRAFT_1479093</name>
</gene>
<dbReference type="GeneID" id="64633826"/>
<evidence type="ECO:0000313" key="2">
    <source>
        <dbReference type="EMBL" id="KAG1818968.1"/>
    </source>
</evidence>
<dbReference type="Proteomes" id="UP000807769">
    <property type="component" value="Unassembled WGS sequence"/>
</dbReference>
<keyword evidence="3" id="KW-1185">Reference proteome</keyword>
<comment type="caution">
    <text evidence="2">The sequence shown here is derived from an EMBL/GenBank/DDBJ whole genome shotgun (WGS) entry which is preliminary data.</text>
</comment>
<dbReference type="AlphaFoldDB" id="A0A9P7EEX6"/>
<evidence type="ECO:0000259" key="1">
    <source>
        <dbReference type="SMART" id="SM00484"/>
    </source>
</evidence>
<dbReference type="EMBL" id="JABBWG010000010">
    <property type="protein sequence ID" value="KAG1818968.1"/>
    <property type="molecule type" value="Genomic_DNA"/>
</dbReference>
<accession>A0A9P7EEX6</accession>
<dbReference type="InterPro" id="IPR029060">
    <property type="entry name" value="PIN-like_dom_sf"/>
</dbReference>
<protein>
    <recommendedName>
        <fullName evidence="1">XPG-I domain-containing protein</fullName>
    </recommendedName>
</protein>
<dbReference type="GO" id="GO:0017108">
    <property type="term" value="F:5'-flap endonuclease activity"/>
    <property type="evidence" value="ECO:0007669"/>
    <property type="project" value="TreeGrafter"/>
</dbReference>
<dbReference type="InterPro" id="IPR006086">
    <property type="entry name" value="XPG-I_dom"/>
</dbReference>
<name>A0A9P7EEX6_9AGAM</name>
<dbReference type="PANTHER" id="PTHR11081:SF75">
    <property type="entry name" value="ENDONUCLEASE, PUTATIVE (AFU_ORTHOLOGUE AFUA_3G13260)-RELATED"/>
    <property type="match status" value="1"/>
</dbReference>
<feature type="domain" description="XPG-I" evidence="1">
    <location>
        <begin position="144"/>
        <end position="222"/>
    </location>
</feature>
<dbReference type="GO" id="GO:0006974">
    <property type="term" value="P:DNA damage response"/>
    <property type="evidence" value="ECO:0007669"/>
    <property type="project" value="UniProtKB-ARBA"/>
</dbReference>
<dbReference type="PANTHER" id="PTHR11081">
    <property type="entry name" value="FLAP ENDONUCLEASE FAMILY MEMBER"/>
    <property type="match status" value="1"/>
</dbReference>
<reference evidence="2" key="1">
    <citation type="journal article" date="2020" name="New Phytol.">
        <title>Comparative genomics reveals dynamic genome evolution in host specialist ectomycorrhizal fungi.</title>
        <authorList>
            <person name="Lofgren L.A."/>
            <person name="Nguyen N.H."/>
            <person name="Vilgalys R."/>
            <person name="Ruytinx J."/>
            <person name="Liao H.L."/>
            <person name="Branco S."/>
            <person name="Kuo A."/>
            <person name="LaButti K."/>
            <person name="Lipzen A."/>
            <person name="Andreopoulos W."/>
            <person name="Pangilinan J."/>
            <person name="Riley R."/>
            <person name="Hundley H."/>
            <person name="Na H."/>
            <person name="Barry K."/>
            <person name="Grigoriev I.V."/>
            <person name="Stajich J.E."/>
            <person name="Kennedy P.G."/>
        </authorList>
    </citation>
    <scope>NUCLEOTIDE SEQUENCE</scope>
    <source>
        <strain evidence="2">MN1</strain>
    </source>
</reference>
<proteinExistence type="predicted"/>
<organism evidence="2 3">
    <name type="scientific">Suillus subaureus</name>
    <dbReference type="NCBI Taxonomy" id="48587"/>
    <lineage>
        <taxon>Eukaryota</taxon>
        <taxon>Fungi</taxon>
        <taxon>Dikarya</taxon>
        <taxon>Basidiomycota</taxon>
        <taxon>Agaricomycotina</taxon>
        <taxon>Agaricomycetes</taxon>
        <taxon>Agaricomycetidae</taxon>
        <taxon>Boletales</taxon>
        <taxon>Suillineae</taxon>
        <taxon>Suillaceae</taxon>
        <taxon>Suillus</taxon>
    </lineage>
</organism>
<evidence type="ECO:0000313" key="3">
    <source>
        <dbReference type="Proteomes" id="UP000807769"/>
    </source>
</evidence>
<dbReference type="RefSeq" id="XP_041194645.1">
    <property type="nucleotide sequence ID" value="XM_041339810.1"/>
</dbReference>
<dbReference type="OrthoDB" id="2678758at2759"/>
<dbReference type="Gene3D" id="3.40.50.1010">
    <property type="entry name" value="5'-nuclease"/>
    <property type="match status" value="1"/>
</dbReference>